<dbReference type="InterPro" id="IPR024462">
    <property type="entry name" value="GH116_N"/>
</dbReference>
<evidence type="ECO:0000259" key="3">
    <source>
        <dbReference type="Pfam" id="PF12215"/>
    </source>
</evidence>
<evidence type="ECO:0000313" key="4">
    <source>
        <dbReference type="EMBL" id="RCN35481.1"/>
    </source>
</evidence>
<dbReference type="InterPro" id="IPR006775">
    <property type="entry name" value="GH116_catalytic"/>
</dbReference>
<dbReference type="PANTHER" id="PTHR12654">
    <property type="entry name" value="BILE ACID BETA-GLUCOSIDASE-RELATED"/>
    <property type="match status" value="1"/>
</dbReference>
<dbReference type="GO" id="GO:0004348">
    <property type="term" value="F:glucosylceramidase activity"/>
    <property type="evidence" value="ECO:0007669"/>
    <property type="project" value="UniProtKB-EC"/>
</dbReference>
<comment type="function">
    <text evidence="1">Non-lysosomal glucosylceramidase that catalyzes the hydrolysis of glucosylceramide (GlcCer) to free glucose and ceramide.</text>
</comment>
<dbReference type="STRING" id="29170.A0A368FTC5"/>
<dbReference type="Proteomes" id="UP000252519">
    <property type="component" value="Unassembled WGS sequence"/>
</dbReference>
<reference evidence="4 5" key="1">
    <citation type="submission" date="2014-10" db="EMBL/GenBank/DDBJ databases">
        <title>Draft genome of the hookworm Ancylostoma caninum.</title>
        <authorList>
            <person name="Mitreva M."/>
        </authorList>
    </citation>
    <scope>NUCLEOTIDE SEQUENCE [LARGE SCALE GENOMIC DNA]</scope>
    <source>
        <strain evidence="4 5">Baltimore</strain>
    </source>
</reference>
<dbReference type="InterPro" id="IPR008928">
    <property type="entry name" value="6-hairpin_glycosidase_sf"/>
</dbReference>
<keyword evidence="5" id="KW-1185">Reference proteome</keyword>
<dbReference type="GO" id="GO:0008422">
    <property type="term" value="F:beta-glucosidase activity"/>
    <property type="evidence" value="ECO:0007669"/>
    <property type="project" value="TreeGrafter"/>
</dbReference>
<organism evidence="4 5">
    <name type="scientific">Ancylostoma caninum</name>
    <name type="common">Dog hookworm</name>
    <dbReference type="NCBI Taxonomy" id="29170"/>
    <lineage>
        <taxon>Eukaryota</taxon>
        <taxon>Metazoa</taxon>
        <taxon>Ecdysozoa</taxon>
        <taxon>Nematoda</taxon>
        <taxon>Chromadorea</taxon>
        <taxon>Rhabditida</taxon>
        <taxon>Rhabditina</taxon>
        <taxon>Rhabditomorpha</taxon>
        <taxon>Strongyloidea</taxon>
        <taxon>Ancylostomatidae</taxon>
        <taxon>Ancylostomatinae</taxon>
        <taxon>Ancylostoma</taxon>
    </lineage>
</organism>
<keyword evidence="1" id="KW-0378">Hydrolase</keyword>
<feature type="domain" description="Glycosyl-hydrolase family 116 N-terminal" evidence="3">
    <location>
        <begin position="75"/>
        <end position="376"/>
    </location>
</feature>
<dbReference type="InterPro" id="IPR014551">
    <property type="entry name" value="B_Glucosidase_GBA2-typ"/>
</dbReference>
<dbReference type="InterPro" id="IPR012341">
    <property type="entry name" value="6hp_glycosidase-like_sf"/>
</dbReference>
<dbReference type="Pfam" id="PF12215">
    <property type="entry name" value="Glyco_hydr_116N"/>
    <property type="match status" value="1"/>
</dbReference>
<dbReference type="InterPro" id="IPR052566">
    <property type="entry name" value="Non-lysos_glucosylceramidase"/>
</dbReference>
<accession>A0A368FTC5</accession>
<dbReference type="PANTHER" id="PTHR12654:SF0">
    <property type="entry name" value="NON-LYSOSOMAL GLUCOSYLCERAMIDASE"/>
    <property type="match status" value="1"/>
</dbReference>
<dbReference type="Pfam" id="PF04685">
    <property type="entry name" value="DUF608"/>
    <property type="match status" value="1"/>
</dbReference>
<dbReference type="SUPFAM" id="SSF48208">
    <property type="entry name" value="Six-hairpin glycosidases"/>
    <property type="match status" value="1"/>
</dbReference>
<dbReference type="OrthoDB" id="730489at2759"/>
<gene>
    <name evidence="4" type="ORF">ANCCAN_18644</name>
</gene>
<feature type="domain" description="Glycosyl-hydrolase family 116 catalytic region" evidence="2">
    <location>
        <begin position="440"/>
        <end position="809"/>
    </location>
</feature>
<proteinExistence type="inferred from homology"/>
<keyword evidence="1" id="KW-0326">Glycosidase</keyword>
<dbReference type="GO" id="GO:0005975">
    <property type="term" value="P:carbohydrate metabolic process"/>
    <property type="evidence" value="ECO:0007669"/>
    <property type="project" value="InterPro"/>
</dbReference>
<name>A0A368FTC5_ANCCA</name>
<dbReference type="GO" id="GO:0016020">
    <property type="term" value="C:membrane"/>
    <property type="evidence" value="ECO:0007669"/>
    <property type="project" value="InterPro"/>
</dbReference>
<evidence type="ECO:0000259" key="2">
    <source>
        <dbReference type="Pfam" id="PF04685"/>
    </source>
</evidence>
<comment type="caution">
    <text evidence="4">The sequence shown here is derived from an EMBL/GenBank/DDBJ whole genome shotgun (WGS) entry which is preliminary data.</text>
</comment>
<comment type="similarity">
    <text evidence="1">Belongs to the non-lysosomal glucosylceramidase family.</text>
</comment>
<keyword evidence="1" id="KW-0472">Membrane</keyword>
<evidence type="ECO:0000256" key="1">
    <source>
        <dbReference type="PIRNR" id="PIRNR028944"/>
    </source>
</evidence>
<keyword evidence="1" id="KW-0443">Lipid metabolism</keyword>
<sequence length="818" mass="93937">MLDASVLDGVGWKVRGDFVPPESHERRAFFPRFRLMIEMVPMFLRCLYFTVKQWLQGKEVFINVLSQMKHNPFTGVPLGGIGCGSIGTDFRGAFNKFSLIPGIKEQWQGNIKANQFILTVHTAGSSELLFQSLLTTADFKDSSLTNWTSCIRSENTRYRGLFPRAWREIQIPEVGLTLICEQVSPVIPHNYEDASFPVCNFHWTVINTSGNEYVVSLTFTFRNGTGNKKWEREGDCRTEFLQTTSGKGMKLIHSINSMPTTFAIAAEQMFGADISYTAFNPCSTTGDYIWNSLKSSGSLPGELSTAQELGIAVSSRFAVPPLSFCCSTFSLVWFMPVVHFGGKSRSYKRWYTRYVGDEDGSVEKLVDNALMEGENWRLEIEKWQDPVINDKSLPDWYKSALFNELYYVVDGAAFWFEYDSSWKEIEKIDPLTEKQLRKFGRFGYMESWEYLMINTYDVHFYASWAFLKNWPQLELSIQLEFCDQLNRTDGRTATSLKEGKRMDIKTYSRIPHDIGNPHEEPWAQTNAYILHDTAEWRDLNLKFVLSCWRDYKLIVEKNYDRESATNILAYFYKQSETIVRNALNEWDVDEDGMIENSGIADQTYDVWTMSGTSAYCGSLWLAALSCVSYMAEELGKGESSLFFEDVLVRAKEAFVKKLWNGRFFNFDESSSNEGVIMADQLCGIWFLTMMQQEELLSEKQIMSALKSIYAHNVKEFAFGEMGPVNGMFEDGSVDISSIQSEEVWTGIAYSLASFMIAKGKRNEGFDTARGMFEKCWNRLGLQYQTPEAIYEEKYYRAIGYMRPLAVWAIQHALEIRPK</sequence>
<dbReference type="AlphaFoldDB" id="A0A368FTC5"/>
<evidence type="ECO:0000313" key="5">
    <source>
        <dbReference type="Proteomes" id="UP000252519"/>
    </source>
</evidence>
<protein>
    <recommendedName>
        <fullName evidence="1">Non-lysosomal glucosylceramidase</fullName>
        <shortName evidence="1">NLGase</shortName>
        <ecNumber evidence="1">3.2.1.45</ecNumber>
    </recommendedName>
</protein>
<dbReference type="GO" id="GO:0006680">
    <property type="term" value="P:glucosylceramide catabolic process"/>
    <property type="evidence" value="ECO:0007669"/>
    <property type="project" value="InterPro"/>
</dbReference>
<comment type="catalytic activity">
    <reaction evidence="1">
        <text>a beta-D-glucosyl-(1&lt;-&gt;1')-N-acylsphing-4-enine + H2O = an N-acylsphing-4-enine + D-glucose</text>
        <dbReference type="Rhea" id="RHEA:13269"/>
        <dbReference type="ChEBI" id="CHEBI:4167"/>
        <dbReference type="ChEBI" id="CHEBI:15377"/>
        <dbReference type="ChEBI" id="CHEBI:22801"/>
        <dbReference type="ChEBI" id="CHEBI:52639"/>
        <dbReference type="EC" id="3.2.1.45"/>
    </reaction>
</comment>
<dbReference type="EC" id="3.2.1.45" evidence="1"/>
<dbReference type="Gene3D" id="1.50.10.10">
    <property type="match status" value="1"/>
</dbReference>
<dbReference type="EMBL" id="JOJR01000657">
    <property type="protein sequence ID" value="RCN35481.1"/>
    <property type="molecule type" value="Genomic_DNA"/>
</dbReference>
<dbReference type="PIRSF" id="PIRSF028944">
    <property type="entry name" value="Beta_gluc_GBA2"/>
    <property type="match status" value="1"/>
</dbReference>